<keyword evidence="2" id="KW-0347">Helicase</keyword>
<gene>
    <name evidence="2" type="ORF">SO694_00043022</name>
</gene>
<dbReference type="Gene3D" id="3.40.50.300">
    <property type="entry name" value="P-loop containing nucleotide triphosphate hydrolases"/>
    <property type="match status" value="1"/>
</dbReference>
<keyword evidence="2" id="KW-0378">Hydrolase</keyword>
<dbReference type="PROSITE" id="PS00039">
    <property type="entry name" value="DEAD_ATP_HELICASE"/>
    <property type="match status" value="1"/>
</dbReference>
<reference evidence="2 3" key="1">
    <citation type="submission" date="2024-03" db="EMBL/GenBank/DDBJ databases">
        <title>Aureococcus anophagefferens CCMP1851 and Kratosvirus quantuckense: Draft genome of a second virus-susceptible host strain in the model system.</title>
        <authorList>
            <person name="Chase E."/>
            <person name="Truchon A.R."/>
            <person name="Schepens W."/>
            <person name="Wilhelm S.W."/>
        </authorList>
    </citation>
    <scope>NUCLEOTIDE SEQUENCE [LARGE SCALE GENOMIC DNA]</scope>
    <source>
        <strain evidence="2 3">CCMP1851</strain>
    </source>
</reference>
<evidence type="ECO:0000313" key="2">
    <source>
        <dbReference type="EMBL" id="KAK7248920.1"/>
    </source>
</evidence>
<feature type="domain" description="DEAD/DEAH-box helicase" evidence="1">
    <location>
        <begin position="4"/>
        <end position="32"/>
    </location>
</feature>
<proteinExistence type="predicted"/>
<dbReference type="InterPro" id="IPR000629">
    <property type="entry name" value="RNA-helicase_DEAD-box_CS"/>
</dbReference>
<protein>
    <submittedName>
        <fullName evidence="2">Helicase</fullName>
    </submittedName>
</protein>
<evidence type="ECO:0000313" key="3">
    <source>
        <dbReference type="Proteomes" id="UP001363151"/>
    </source>
</evidence>
<dbReference type="EMBL" id="JBBJCI010000084">
    <property type="protein sequence ID" value="KAK7248920.1"/>
    <property type="molecule type" value="Genomic_DNA"/>
</dbReference>
<dbReference type="GO" id="GO:0004386">
    <property type="term" value="F:helicase activity"/>
    <property type="evidence" value="ECO:0007669"/>
    <property type="project" value="UniProtKB-KW"/>
</dbReference>
<keyword evidence="2" id="KW-0547">Nucleotide-binding</keyword>
<dbReference type="PANTHER" id="PTHR47958">
    <property type="entry name" value="ATP-DEPENDENT RNA HELICASE DBP3"/>
    <property type="match status" value="1"/>
</dbReference>
<dbReference type="Proteomes" id="UP001363151">
    <property type="component" value="Unassembled WGS sequence"/>
</dbReference>
<keyword evidence="2" id="KW-0067">ATP-binding</keyword>
<comment type="caution">
    <text evidence="2">The sequence shown here is derived from an EMBL/GenBank/DDBJ whole genome shotgun (WGS) entry which is preliminary data.</text>
</comment>
<dbReference type="Pfam" id="PF00270">
    <property type="entry name" value="DEAD"/>
    <property type="match status" value="1"/>
</dbReference>
<dbReference type="InterPro" id="IPR027417">
    <property type="entry name" value="P-loop_NTPase"/>
</dbReference>
<dbReference type="SUPFAM" id="SSF52540">
    <property type="entry name" value="P-loop containing nucleoside triphosphate hydrolases"/>
    <property type="match status" value="1"/>
</dbReference>
<keyword evidence="3" id="KW-1185">Reference proteome</keyword>
<accession>A0ABR1G6X1</accession>
<name>A0ABR1G6X1_AURAN</name>
<organism evidence="2 3">
    <name type="scientific">Aureococcus anophagefferens</name>
    <name type="common">Harmful bloom alga</name>
    <dbReference type="NCBI Taxonomy" id="44056"/>
    <lineage>
        <taxon>Eukaryota</taxon>
        <taxon>Sar</taxon>
        <taxon>Stramenopiles</taxon>
        <taxon>Ochrophyta</taxon>
        <taxon>Pelagophyceae</taxon>
        <taxon>Pelagomonadales</taxon>
        <taxon>Pelagomonadaceae</taxon>
        <taxon>Aureococcus</taxon>
    </lineage>
</organism>
<dbReference type="InterPro" id="IPR011545">
    <property type="entry name" value="DEAD/DEAH_box_helicase_dom"/>
</dbReference>
<sequence length="76" mass="8787">MVSMHNVNYLVFDEADRMLDMGFEPQIRKIEKDRYLADCIRKETQAAAGGVARVIVFANAKRMCDQLERTLPRPWG</sequence>
<evidence type="ECO:0000259" key="1">
    <source>
        <dbReference type="Pfam" id="PF00270"/>
    </source>
</evidence>